<dbReference type="EMBL" id="GG662532">
    <property type="protein sequence ID" value="EAR91154.2"/>
    <property type="molecule type" value="Genomic_DNA"/>
</dbReference>
<dbReference type="GeneID" id="7834765"/>
<sequence>MQIISNLYFCNKFKLKFEKQFVRIKSPDNFKKQQSKQIGQQVKQVLYQLSENQTDTQTDRKTLMLMMIMINMFIKI</sequence>
<keyword evidence="2" id="KW-1185">Reference proteome</keyword>
<reference evidence="2" key="1">
    <citation type="journal article" date="2006" name="PLoS Biol.">
        <title>Macronuclear genome sequence of the ciliate Tetrahymena thermophila, a model eukaryote.</title>
        <authorList>
            <person name="Eisen J.A."/>
            <person name="Coyne R.S."/>
            <person name="Wu M."/>
            <person name="Wu D."/>
            <person name="Thiagarajan M."/>
            <person name="Wortman J.R."/>
            <person name="Badger J.H."/>
            <person name="Ren Q."/>
            <person name="Amedeo P."/>
            <person name="Jones K.M."/>
            <person name="Tallon L.J."/>
            <person name="Delcher A.L."/>
            <person name="Salzberg S.L."/>
            <person name="Silva J.C."/>
            <person name="Haas B.J."/>
            <person name="Majoros W.H."/>
            <person name="Farzad M."/>
            <person name="Carlton J.M."/>
            <person name="Smith R.K. Jr."/>
            <person name="Garg J."/>
            <person name="Pearlman R.E."/>
            <person name="Karrer K.M."/>
            <person name="Sun L."/>
            <person name="Manning G."/>
            <person name="Elde N.C."/>
            <person name="Turkewitz A.P."/>
            <person name="Asai D.J."/>
            <person name="Wilkes D.E."/>
            <person name="Wang Y."/>
            <person name="Cai H."/>
            <person name="Collins K."/>
            <person name="Stewart B.A."/>
            <person name="Lee S.R."/>
            <person name="Wilamowska K."/>
            <person name="Weinberg Z."/>
            <person name="Ruzzo W.L."/>
            <person name="Wloga D."/>
            <person name="Gaertig J."/>
            <person name="Frankel J."/>
            <person name="Tsao C.-C."/>
            <person name="Gorovsky M.A."/>
            <person name="Keeling P.J."/>
            <person name="Waller R.F."/>
            <person name="Patron N.J."/>
            <person name="Cherry J.M."/>
            <person name="Stover N.A."/>
            <person name="Krieger C.J."/>
            <person name="del Toro C."/>
            <person name="Ryder H.F."/>
            <person name="Williamson S.C."/>
            <person name="Barbeau R.A."/>
            <person name="Hamilton E.P."/>
            <person name="Orias E."/>
        </authorList>
    </citation>
    <scope>NUCLEOTIDE SEQUENCE [LARGE SCALE GENOMIC DNA]</scope>
    <source>
        <strain evidence="2">SB210</strain>
    </source>
</reference>
<accession>Q230Y5</accession>
<dbReference type="HOGENOM" id="CLU_2311793_0_0_1"/>
<organism evidence="1 2">
    <name type="scientific">Tetrahymena thermophila (strain SB210)</name>
    <dbReference type="NCBI Taxonomy" id="312017"/>
    <lineage>
        <taxon>Eukaryota</taxon>
        <taxon>Sar</taxon>
        <taxon>Alveolata</taxon>
        <taxon>Ciliophora</taxon>
        <taxon>Intramacronucleata</taxon>
        <taxon>Oligohymenophorea</taxon>
        <taxon>Hymenostomatida</taxon>
        <taxon>Tetrahymenina</taxon>
        <taxon>Tetrahymenidae</taxon>
        <taxon>Tetrahymena</taxon>
    </lineage>
</organism>
<dbReference type="KEGG" id="tet:TTHERM_00433740"/>
<dbReference type="AlphaFoldDB" id="Q230Y5"/>
<dbReference type="Proteomes" id="UP000009168">
    <property type="component" value="Unassembled WGS sequence"/>
</dbReference>
<gene>
    <name evidence="1" type="ORF">TTHERM_00433740</name>
</gene>
<protein>
    <submittedName>
        <fullName evidence="1">Uncharacterized protein</fullName>
    </submittedName>
</protein>
<name>Q230Y5_TETTS</name>
<proteinExistence type="predicted"/>
<evidence type="ECO:0000313" key="1">
    <source>
        <dbReference type="EMBL" id="EAR91154.2"/>
    </source>
</evidence>
<evidence type="ECO:0000313" key="2">
    <source>
        <dbReference type="Proteomes" id="UP000009168"/>
    </source>
</evidence>
<dbReference type="InParanoid" id="Q230Y5"/>
<dbReference type="RefSeq" id="XP_001011399.2">
    <property type="nucleotide sequence ID" value="XM_001011399.2"/>
</dbReference>